<keyword evidence="4" id="KW-1185">Reference proteome</keyword>
<organism evidence="3 4">
    <name type="scientific">Micromonas commoda (strain RCC299 / NOUM17 / CCMP2709)</name>
    <name type="common">Picoplanktonic green alga</name>
    <dbReference type="NCBI Taxonomy" id="296587"/>
    <lineage>
        <taxon>Eukaryota</taxon>
        <taxon>Viridiplantae</taxon>
        <taxon>Chlorophyta</taxon>
        <taxon>Mamiellophyceae</taxon>
        <taxon>Mamiellales</taxon>
        <taxon>Mamiellaceae</taxon>
        <taxon>Micromonas</taxon>
    </lineage>
</organism>
<evidence type="ECO:0000313" key="4">
    <source>
        <dbReference type="Proteomes" id="UP000002009"/>
    </source>
</evidence>
<proteinExistence type="predicted"/>
<dbReference type="PANTHER" id="PTHR19446">
    <property type="entry name" value="REVERSE TRANSCRIPTASES"/>
    <property type="match status" value="1"/>
</dbReference>
<evidence type="ECO:0000256" key="1">
    <source>
        <dbReference type="SAM" id="MobiDB-lite"/>
    </source>
</evidence>
<dbReference type="EMBL" id="CP001335">
    <property type="protein sequence ID" value="ACO68247.1"/>
    <property type="molecule type" value="Genomic_DNA"/>
</dbReference>
<feature type="region of interest" description="Disordered" evidence="1">
    <location>
        <begin position="1211"/>
        <end position="1236"/>
    </location>
</feature>
<sequence>MNVRSRDMRACHHTACTILSEFTDQPSFDWIPREQNTDADALARHAWELGGTVAPVRVGQRHLPVAIPSIQQHFPRVQQPAGTTSASTPARGIHFRHSNTPLSGMELNAVVGAPTRPPAPVARRARAAAVVRNTNLGSVSPSDTTEEHDLSRGRAEALHAAKLAWTDFAWDPEPLLPLLPPESVWSLADDDIRRDLEPIEPRLFNCPATEVVLRFRWLSLQAVPKQCSLAWADCNQIVASWILNATTDREKTAAGALYNFLPLLLLCPPPRLTPAQTRKFIEKSTVRFIRGEWASLFSEAIKRACEAKKNQSERALKSLEHQEWLLRQRETCIANARARAELPTASWKMEECRTELIERGLYTRSELGPSVDHPTLRRWVEAAQRELLAPDMDARTFEFATLERADEEWRKNQNDQRIIRRALLLVRAGEYSAAVTALENASIAPAIESTLLALRDLHPAPSCFFSPEGQIPEDNQSWRSRLEQVKDDINEHTIDDSIIIRAAKKAGRHRSQDRWGWRSEHWHPLLGSDALKDLRFFIIEFLRGECTDHFYQSIAGSRLTALSKPDNRGIRPIGITDVFRKLAGRVLNILYRDHIRDSLISQDGRVLQFGVGHSHGAQMCAMAAQEHLRLHPQHAIFSLDLKNAFNCVSREAIALGINRLGEKQGRAMLGFCLAMYSGTNPLSFFLSTGEHMSVDAKTGVTQGCVLGSAFFCLAIQPIIEKALASTSVQGVHAYCIADDINLAGEPGQLIQAATRLQESLLLNADLTVKKIDILLGSQCRRIDTTELTGIDGQINIINTVGVDVGQERDCDSGARIVGAPVGSPEYAAKFVADIVDKHRARLDHIAKFGEAGHAQEALLLLRLCACPRITFLLQCVPYNVAPQAFNDSYRDILSAFGRIAGITEDLDTADEVTRGRIALPLRHGGQGLTDPSHIADQALVANWAACAPLLAKTAPALSDIANENPGPRRSTRNAATTRRPEHSQSGPCHGHIRPAWDRIRSLGDEEQKILAVDFSESTGEDFPVKGLQRTLSHLEHERRYKGLFHDASPEVSAAMHSLSSPHAMTWHRVCPFEPRLQIASHLCKMRIRQELDLPMPCLTDAHNNQRLAYCCNPPHAALEPRHALNHLICVHTSNAGGNQTRTHDKVKFAVQAVCKLGGLTTFTEPIGEIPGTTNRNGDTNNLRPDIRVDGLRDTGITILADVSITHIMDSAANHRSQPRPRQGNSAPNSDPIMRRETDKNNKYKAAATAVHKEFIPLVMDTYGRMGKPFLNFLKDVAALTARRASGNVNERTQAIYDSIDPPNELRNRIHLRNLALVHVALIISLMQRVAGSTVTNDRQHGARGGMYGAHEHYVQPYPVTNF</sequence>
<evidence type="ECO:0000313" key="3">
    <source>
        <dbReference type="EMBL" id="ACO68247.1"/>
    </source>
</evidence>
<dbReference type="eggNOG" id="ENOG502S9D9">
    <property type="taxonomic scope" value="Eukaryota"/>
</dbReference>
<dbReference type="OrthoDB" id="446848at2759"/>
<dbReference type="Pfam" id="PF00078">
    <property type="entry name" value="RVT_1"/>
    <property type="match status" value="1"/>
</dbReference>
<dbReference type="KEGG" id="mis:MICPUN_64973"/>
<name>C1EJK8_MICCC</name>
<dbReference type="InParanoid" id="C1EJK8"/>
<gene>
    <name evidence="3" type="ORF">MICPUN_64973</name>
</gene>
<feature type="domain" description="Reverse transcriptase" evidence="2">
    <location>
        <begin position="564"/>
        <end position="769"/>
    </location>
</feature>
<accession>C1EJK8</accession>
<dbReference type="GeneID" id="8249880"/>
<dbReference type="RefSeq" id="XP_002506989.1">
    <property type="nucleotide sequence ID" value="XM_002506943.1"/>
</dbReference>
<evidence type="ECO:0000259" key="2">
    <source>
        <dbReference type="Pfam" id="PF00078"/>
    </source>
</evidence>
<protein>
    <recommendedName>
        <fullName evidence="2">Reverse transcriptase domain-containing protein</fullName>
    </recommendedName>
</protein>
<dbReference type="InterPro" id="IPR000477">
    <property type="entry name" value="RT_dom"/>
</dbReference>
<reference evidence="3 4" key="1">
    <citation type="journal article" date="2009" name="Science">
        <title>Green evolution and dynamic adaptations revealed by genomes of the marine picoeukaryotes Micromonas.</title>
        <authorList>
            <person name="Worden A.Z."/>
            <person name="Lee J.H."/>
            <person name="Mock T."/>
            <person name="Rouze P."/>
            <person name="Simmons M.P."/>
            <person name="Aerts A.L."/>
            <person name="Allen A.E."/>
            <person name="Cuvelier M.L."/>
            <person name="Derelle E."/>
            <person name="Everett M.V."/>
            <person name="Foulon E."/>
            <person name="Grimwood J."/>
            <person name="Gundlach H."/>
            <person name="Henrissat B."/>
            <person name="Napoli C."/>
            <person name="McDonald S.M."/>
            <person name="Parker M.S."/>
            <person name="Rombauts S."/>
            <person name="Salamov A."/>
            <person name="Von Dassow P."/>
            <person name="Badger J.H."/>
            <person name="Coutinho P.M."/>
            <person name="Demir E."/>
            <person name="Dubchak I."/>
            <person name="Gentemann C."/>
            <person name="Eikrem W."/>
            <person name="Gready J.E."/>
            <person name="John U."/>
            <person name="Lanier W."/>
            <person name="Lindquist E.A."/>
            <person name="Lucas S."/>
            <person name="Mayer K.F."/>
            <person name="Moreau H."/>
            <person name="Not F."/>
            <person name="Otillar R."/>
            <person name="Panaud O."/>
            <person name="Pangilinan J."/>
            <person name="Paulsen I."/>
            <person name="Piegu B."/>
            <person name="Poliakov A."/>
            <person name="Robbens S."/>
            <person name="Schmutz J."/>
            <person name="Toulza E."/>
            <person name="Wyss T."/>
            <person name="Zelensky A."/>
            <person name="Zhou K."/>
            <person name="Armbrust E.V."/>
            <person name="Bhattacharya D."/>
            <person name="Goodenough U.W."/>
            <person name="Van de Peer Y."/>
            <person name="Grigoriev I.V."/>
        </authorList>
    </citation>
    <scope>NUCLEOTIDE SEQUENCE [LARGE SCALE GENOMIC DNA]</scope>
    <source>
        <strain evidence="4">RCC299 / NOUM17</strain>
    </source>
</reference>
<feature type="region of interest" description="Disordered" evidence="1">
    <location>
        <begin position="959"/>
        <end position="993"/>
    </location>
</feature>
<dbReference type="Proteomes" id="UP000002009">
    <property type="component" value="Chromosome 17"/>
</dbReference>